<gene>
    <name evidence="7" type="ORF">CAPTEDRAFT_197088</name>
</gene>
<keyword evidence="2" id="KW-0804">Transcription</keyword>
<feature type="domain" description="C2H2-type" evidence="6">
    <location>
        <begin position="430"/>
        <end position="460"/>
    </location>
</feature>
<keyword evidence="9" id="KW-1185">Reference proteome</keyword>
<evidence type="ECO:0000313" key="7">
    <source>
        <dbReference type="EMBL" id="ELT88947.1"/>
    </source>
</evidence>
<reference evidence="8" key="3">
    <citation type="submission" date="2015-06" db="UniProtKB">
        <authorList>
            <consortium name="EnsemblMetazoa"/>
        </authorList>
    </citation>
    <scope>IDENTIFICATION</scope>
</reference>
<dbReference type="HOGENOM" id="CLU_443849_0_0_1"/>
<feature type="compositionally biased region" description="Polar residues" evidence="5">
    <location>
        <begin position="501"/>
        <end position="512"/>
    </location>
</feature>
<keyword evidence="4" id="KW-0862">Zinc</keyword>
<evidence type="ECO:0000256" key="4">
    <source>
        <dbReference type="PROSITE-ProRule" id="PRU00042"/>
    </source>
</evidence>
<dbReference type="PROSITE" id="PS50157">
    <property type="entry name" value="ZINC_FINGER_C2H2_2"/>
    <property type="match status" value="1"/>
</dbReference>
<dbReference type="PROSITE" id="PS00028">
    <property type="entry name" value="ZINC_FINGER_C2H2_1"/>
    <property type="match status" value="1"/>
</dbReference>
<feature type="compositionally biased region" description="Polar residues" evidence="5">
    <location>
        <begin position="410"/>
        <end position="420"/>
    </location>
</feature>
<evidence type="ECO:0000256" key="3">
    <source>
        <dbReference type="ARBA" id="ARBA00023242"/>
    </source>
</evidence>
<dbReference type="SMART" id="SM00355">
    <property type="entry name" value="ZnF_C2H2"/>
    <property type="match status" value="2"/>
</dbReference>
<evidence type="ECO:0000313" key="8">
    <source>
        <dbReference type="EnsemblMetazoa" id="CapteP197088"/>
    </source>
</evidence>
<dbReference type="PANTHER" id="PTHR22970">
    <property type="entry name" value="AT-RICH INTERACTIVE DOMAIN-CONTAINING PROTEIN 2"/>
    <property type="match status" value="1"/>
</dbReference>
<sequence length="616" mass="65836">VDGCGDDDDDDDDEPLQQEEESVEDEAATAALNISGFSEEESAVSAILPSGESEAYSAEGEGVQPQSMNELSVDADVVSGDLLVNEGAQEEAMEVAEEQVPAAVLPVDDTLVTAGVPVMETPVQQPAPAEATPVPPPVVAGQQPIVQYTMGPQPIQVQVPVNAPNIQMSVPAQQNILPQPQAVHQQVQMVQVPQQGNAQPVMQMVTLPVSSNSQLPATSQQQYVQYFTQPPAQYGQPQVAMVSGSQVAIQPAPLVNQAPGQVLIRPAPPGVATTSASSAIPQAQQQMQVRFVTVQPNGQQQIMHFQVPQGMQIQQYMQPANGQPQQVQIPMVQNAASGQQVTYAVAPHVPATAPVAAEASVVATSEPQAIVPQLASATSNAAKRTRSASPASSKKPSKKKKTDAADTGHAGNTPTTSATPQTAVPTVFVYMCEWKDCKRCFASWKGINSHVIKEHFRPQPDQCVCQWDGCDGLRRQKWSLMTHLQDRHLLEQSLKNAAIRRQQQLSSHTTSNAATGAPPAPPVYPPDAAIQAIRRFNPKPPYPEFTDGNEGPVTKHIRLTAALILRNLARYSALGRSKLKRHEHTLANSAISGYEASGALNHCLWELHKPPSPAAS</sequence>
<keyword evidence="4" id="KW-0479">Metal-binding</keyword>
<dbReference type="AlphaFoldDB" id="R7TBT3"/>
<feature type="region of interest" description="Disordered" evidence="5">
    <location>
        <begin position="374"/>
        <end position="420"/>
    </location>
</feature>
<dbReference type="InterPro" id="IPR013087">
    <property type="entry name" value="Znf_C2H2_type"/>
</dbReference>
<keyword evidence="4" id="KW-0863">Zinc-finger</keyword>
<dbReference type="EMBL" id="KB311599">
    <property type="protein sequence ID" value="ELT88947.1"/>
    <property type="molecule type" value="Genomic_DNA"/>
</dbReference>
<dbReference type="EMBL" id="AMQN01033063">
    <property type="status" value="NOT_ANNOTATED_CDS"/>
    <property type="molecule type" value="Genomic_DNA"/>
</dbReference>
<feature type="region of interest" description="Disordered" evidence="5">
    <location>
        <begin position="500"/>
        <end position="523"/>
    </location>
</feature>
<evidence type="ECO:0000259" key="6">
    <source>
        <dbReference type="PROSITE" id="PS50157"/>
    </source>
</evidence>
<keyword evidence="3" id="KW-0539">Nucleus</keyword>
<evidence type="ECO:0000256" key="2">
    <source>
        <dbReference type="ARBA" id="ARBA00023163"/>
    </source>
</evidence>
<evidence type="ECO:0000256" key="5">
    <source>
        <dbReference type="SAM" id="MobiDB-lite"/>
    </source>
</evidence>
<dbReference type="STRING" id="283909.R7TBT3"/>
<dbReference type="EnsemblMetazoa" id="CapteT197088">
    <property type="protein sequence ID" value="CapteP197088"/>
    <property type="gene ID" value="CapteG197088"/>
</dbReference>
<proteinExistence type="predicted"/>
<reference evidence="7 9" key="2">
    <citation type="journal article" date="2013" name="Nature">
        <title>Insights into bilaterian evolution from three spiralian genomes.</title>
        <authorList>
            <person name="Simakov O."/>
            <person name="Marletaz F."/>
            <person name="Cho S.J."/>
            <person name="Edsinger-Gonzales E."/>
            <person name="Havlak P."/>
            <person name="Hellsten U."/>
            <person name="Kuo D.H."/>
            <person name="Larsson T."/>
            <person name="Lv J."/>
            <person name="Arendt D."/>
            <person name="Savage R."/>
            <person name="Osoegawa K."/>
            <person name="de Jong P."/>
            <person name="Grimwood J."/>
            <person name="Chapman J.A."/>
            <person name="Shapiro H."/>
            <person name="Aerts A."/>
            <person name="Otillar R.P."/>
            <person name="Terry A.Y."/>
            <person name="Boore J.L."/>
            <person name="Grigoriev I.V."/>
            <person name="Lindberg D.R."/>
            <person name="Seaver E.C."/>
            <person name="Weisblat D.A."/>
            <person name="Putnam N.H."/>
            <person name="Rokhsar D.S."/>
        </authorList>
    </citation>
    <scope>NUCLEOTIDE SEQUENCE</scope>
    <source>
        <strain evidence="7 9">I ESC-2004</strain>
    </source>
</reference>
<name>R7TBT3_CAPTE</name>
<dbReference type="InterPro" id="IPR052406">
    <property type="entry name" value="Chromatin_Remodeling_Comp"/>
</dbReference>
<organism evidence="7">
    <name type="scientific">Capitella teleta</name>
    <name type="common">Polychaete worm</name>
    <dbReference type="NCBI Taxonomy" id="283909"/>
    <lineage>
        <taxon>Eukaryota</taxon>
        <taxon>Metazoa</taxon>
        <taxon>Spiralia</taxon>
        <taxon>Lophotrochozoa</taxon>
        <taxon>Annelida</taxon>
        <taxon>Polychaeta</taxon>
        <taxon>Sedentaria</taxon>
        <taxon>Scolecida</taxon>
        <taxon>Capitellidae</taxon>
        <taxon>Capitella</taxon>
    </lineage>
</organism>
<feature type="region of interest" description="Disordered" evidence="5">
    <location>
        <begin position="1"/>
        <end position="27"/>
    </location>
</feature>
<dbReference type="PANTHER" id="PTHR22970:SF14">
    <property type="entry name" value="AT-RICH INTERACTIVE DOMAIN-CONTAINING PROTEIN 2"/>
    <property type="match status" value="1"/>
</dbReference>
<dbReference type="OrthoDB" id="338531at2759"/>
<evidence type="ECO:0000313" key="9">
    <source>
        <dbReference type="Proteomes" id="UP000014760"/>
    </source>
</evidence>
<protein>
    <recommendedName>
        <fullName evidence="6">C2H2-type domain-containing protein</fullName>
    </recommendedName>
</protein>
<feature type="non-terminal residue" evidence="7">
    <location>
        <position position="1"/>
    </location>
</feature>
<dbReference type="GO" id="GO:0008270">
    <property type="term" value="F:zinc ion binding"/>
    <property type="evidence" value="ECO:0007669"/>
    <property type="project" value="UniProtKB-KW"/>
</dbReference>
<keyword evidence="1" id="KW-0805">Transcription regulation</keyword>
<dbReference type="Proteomes" id="UP000014760">
    <property type="component" value="Unassembled WGS sequence"/>
</dbReference>
<evidence type="ECO:0000256" key="1">
    <source>
        <dbReference type="ARBA" id="ARBA00023015"/>
    </source>
</evidence>
<accession>R7TBT3</accession>
<reference evidence="9" key="1">
    <citation type="submission" date="2012-12" db="EMBL/GenBank/DDBJ databases">
        <authorList>
            <person name="Hellsten U."/>
            <person name="Grimwood J."/>
            <person name="Chapman J.A."/>
            <person name="Shapiro H."/>
            <person name="Aerts A."/>
            <person name="Otillar R.P."/>
            <person name="Terry A.Y."/>
            <person name="Boore J.L."/>
            <person name="Simakov O."/>
            <person name="Marletaz F."/>
            <person name="Cho S.-J."/>
            <person name="Edsinger-Gonzales E."/>
            <person name="Havlak P."/>
            <person name="Kuo D.-H."/>
            <person name="Larsson T."/>
            <person name="Lv J."/>
            <person name="Arendt D."/>
            <person name="Savage R."/>
            <person name="Osoegawa K."/>
            <person name="de Jong P."/>
            <person name="Lindberg D.R."/>
            <person name="Seaver E.C."/>
            <person name="Weisblat D.A."/>
            <person name="Putnam N.H."/>
            <person name="Grigoriev I.V."/>
            <person name="Rokhsar D.S."/>
        </authorList>
    </citation>
    <scope>NUCLEOTIDE SEQUENCE</scope>
    <source>
        <strain evidence="9">I ESC-2004</strain>
    </source>
</reference>